<comment type="caution">
    <text evidence="2">The sequence shown here is derived from an EMBL/GenBank/DDBJ whole genome shotgun (WGS) entry which is preliminary data.</text>
</comment>
<accession>A0A498MCV9</accession>
<protein>
    <submittedName>
        <fullName evidence="2">Uncharacterized protein</fullName>
    </submittedName>
</protein>
<dbReference type="EMBL" id="QBIY01012740">
    <property type="protein sequence ID" value="RXN17643.1"/>
    <property type="molecule type" value="Genomic_DNA"/>
</dbReference>
<name>A0A498MCV9_LABRO</name>
<keyword evidence="3" id="KW-1185">Reference proteome</keyword>
<evidence type="ECO:0000313" key="3">
    <source>
        <dbReference type="Proteomes" id="UP000290572"/>
    </source>
</evidence>
<gene>
    <name evidence="2" type="ORF">ROHU_026711</name>
</gene>
<proteinExistence type="predicted"/>
<dbReference type="Proteomes" id="UP000290572">
    <property type="component" value="Unassembled WGS sequence"/>
</dbReference>
<feature type="region of interest" description="Disordered" evidence="1">
    <location>
        <begin position="51"/>
        <end position="71"/>
    </location>
</feature>
<organism evidence="2 3">
    <name type="scientific">Labeo rohita</name>
    <name type="common">Indian major carp</name>
    <name type="synonym">Cyprinus rohita</name>
    <dbReference type="NCBI Taxonomy" id="84645"/>
    <lineage>
        <taxon>Eukaryota</taxon>
        <taxon>Metazoa</taxon>
        <taxon>Chordata</taxon>
        <taxon>Craniata</taxon>
        <taxon>Vertebrata</taxon>
        <taxon>Euteleostomi</taxon>
        <taxon>Actinopterygii</taxon>
        <taxon>Neopterygii</taxon>
        <taxon>Teleostei</taxon>
        <taxon>Ostariophysi</taxon>
        <taxon>Cypriniformes</taxon>
        <taxon>Cyprinidae</taxon>
        <taxon>Labeoninae</taxon>
        <taxon>Labeonini</taxon>
        <taxon>Labeo</taxon>
    </lineage>
</organism>
<reference evidence="2 3" key="1">
    <citation type="submission" date="2018-03" db="EMBL/GenBank/DDBJ databases">
        <title>Draft genome sequence of Rohu Carp (Labeo rohita).</title>
        <authorList>
            <person name="Das P."/>
            <person name="Kushwaha B."/>
            <person name="Joshi C.G."/>
            <person name="Kumar D."/>
            <person name="Nagpure N.S."/>
            <person name="Sahoo L."/>
            <person name="Das S.P."/>
            <person name="Bit A."/>
            <person name="Patnaik S."/>
            <person name="Meher P.K."/>
            <person name="Jayasankar P."/>
            <person name="Koringa P.G."/>
            <person name="Patel N.V."/>
            <person name="Hinsu A.T."/>
            <person name="Kumar R."/>
            <person name="Pandey M."/>
            <person name="Agarwal S."/>
            <person name="Srivastava S."/>
            <person name="Singh M."/>
            <person name="Iquebal M.A."/>
            <person name="Jaiswal S."/>
            <person name="Angadi U.B."/>
            <person name="Kumar N."/>
            <person name="Raza M."/>
            <person name="Shah T.M."/>
            <person name="Rai A."/>
            <person name="Jena J.K."/>
        </authorList>
    </citation>
    <scope>NUCLEOTIDE SEQUENCE [LARGE SCALE GENOMIC DNA]</scope>
    <source>
        <strain evidence="2">DASCIFA01</strain>
        <tissue evidence="2">Testis</tissue>
    </source>
</reference>
<dbReference type="AlphaFoldDB" id="A0A498MCV9"/>
<evidence type="ECO:0000256" key="1">
    <source>
        <dbReference type="SAM" id="MobiDB-lite"/>
    </source>
</evidence>
<sequence length="71" mass="7899">MGLATIMKTWVDPGGDRRVVAARGPLWVTVGSVITLVRLLTYVELYSLPEEQSGTHEHQRGEPMLLPLSRL</sequence>
<evidence type="ECO:0000313" key="2">
    <source>
        <dbReference type="EMBL" id="RXN17643.1"/>
    </source>
</evidence>